<dbReference type="InterPro" id="IPR025859">
    <property type="entry name" value="AurF/CmlI"/>
</dbReference>
<dbReference type="Proteomes" id="UP001589532">
    <property type="component" value="Unassembled WGS sequence"/>
</dbReference>
<dbReference type="Gene3D" id="1.10.620.20">
    <property type="entry name" value="Ribonucleotide Reductase, subunit A"/>
    <property type="match status" value="1"/>
</dbReference>
<evidence type="ECO:0000313" key="1">
    <source>
        <dbReference type="EMBL" id="MFB9626852.1"/>
    </source>
</evidence>
<dbReference type="InterPro" id="IPR012348">
    <property type="entry name" value="RNR-like"/>
</dbReference>
<protein>
    <submittedName>
        <fullName evidence="1">Diiron oxygenase</fullName>
    </submittedName>
</protein>
<reference evidence="1 2" key="1">
    <citation type="submission" date="2024-09" db="EMBL/GenBank/DDBJ databases">
        <authorList>
            <person name="Sun Q."/>
            <person name="Mori K."/>
        </authorList>
    </citation>
    <scope>NUCLEOTIDE SEQUENCE [LARGE SCALE GENOMIC DNA]</scope>
    <source>
        <strain evidence="1 2">JCM 3143</strain>
    </source>
</reference>
<proteinExistence type="predicted"/>
<comment type="caution">
    <text evidence="1">The sequence shown here is derived from an EMBL/GenBank/DDBJ whole genome shotgun (WGS) entry which is preliminary data.</text>
</comment>
<accession>A0ABV5S595</accession>
<gene>
    <name evidence="1" type="ORF">ACFFSA_27520</name>
</gene>
<sequence length="96" mass="10732">MASTARVPRWQRFTPKLLAVFDDPMVLFVGALAIEEYTDAMQRLVMADEDLQPLAPAGLTDPCDEETRHIKYAHEELKRQVVARSTACTTARPDSG</sequence>
<dbReference type="Pfam" id="PF11583">
    <property type="entry name" value="AurF"/>
    <property type="match status" value="1"/>
</dbReference>
<evidence type="ECO:0000313" key="2">
    <source>
        <dbReference type="Proteomes" id="UP001589532"/>
    </source>
</evidence>
<keyword evidence="2" id="KW-1185">Reference proteome</keyword>
<organism evidence="1 2">
    <name type="scientific">Nonomuraea helvata</name>
    <dbReference type="NCBI Taxonomy" id="37484"/>
    <lineage>
        <taxon>Bacteria</taxon>
        <taxon>Bacillati</taxon>
        <taxon>Actinomycetota</taxon>
        <taxon>Actinomycetes</taxon>
        <taxon>Streptosporangiales</taxon>
        <taxon>Streptosporangiaceae</taxon>
        <taxon>Nonomuraea</taxon>
    </lineage>
</organism>
<dbReference type="RefSeq" id="WP_344998029.1">
    <property type="nucleotide sequence ID" value="NZ_BAAAXV010000009.1"/>
</dbReference>
<dbReference type="EMBL" id="JBHMBW010000026">
    <property type="protein sequence ID" value="MFB9626852.1"/>
    <property type="molecule type" value="Genomic_DNA"/>
</dbReference>
<name>A0ABV5S595_9ACTN</name>